<dbReference type="PROSITE" id="PS00092">
    <property type="entry name" value="N6_MTASE"/>
    <property type="match status" value="1"/>
</dbReference>
<dbReference type="Pfam" id="PF01555">
    <property type="entry name" value="N6_N4_Mtase"/>
    <property type="match status" value="1"/>
</dbReference>
<keyword evidence="2 6" id="KW-0489">Methyltransferase</keyword>
<protein>
    <recommendedName>
        <fullName evidence="4">Methyltransferase</fullName>
        <ecNumber evidence="4">2.1.1.-</ecNumber>
    </recommendedName>
</protein>
<dbReference type="GO" id="GO:0003677">
    <property type="term" value="F:DNA binding"/>
    <property type="evidence" value="ECO:0007669"/>
    <property type="project" value="InterPro"/>
</dbReference>
<keyword evidence="7" id="KW-1185">Reference proteome</keyword>
<dbReference type="EC" id="2.1.1.-" evidence="4"/>
<accession>A0A8J3G019</accession>
<evidence type="ECO:0000256" key="3">
    <source>
        <dbReference type="ARBA" id="ARBA00022679"/>
    </source>
</evidence>
<keyword evidence="3" id="KW-0808">Transferase</keyword>
<evidence type="ECO:0000259" key="5">
    <source>
        <dbReference type="Pfam" id="PF01555"/>
    </source>
</evidence>
<dbReference type="RefSeq" id="WP_229809826.1">
    <property type="nucleotide sequence ID" value="NZ_BMZG01000015.1"/>
</dbReference>
<dbReference type="EMBL" id="BMZG01000015">
    <property type="protein sequence ID" value="GHA79469.1"/>
    <property type="molecule type" value="Genomic_DNA"/>
</dbReference>
<name>A0A8J3G019_9BURK</name>
<evidence type="ECO:0000256" key="2">
    <source>
        <dbReference type="ARBA" id="ARBA00022603"/>
    </source>
</evidence>
<dbReference type="Gene3D" id="3.40.50.150">
    <property type="entry name" value="Vaccinia Virus protein VP39"/>
    <property type="match status" value="2"/>
</dbReference>
<evidence type="ECO:0000256" key="4">
    <source>
        <dbReference type="RuleBase" id="RU362026"/>
    </source>
</evidence>
<dbReference type="InterPro" id="IPR001091">
    <property type="entry name" value="RM_Methyltransferase"/>
</dbReference>
<sequence>MLENTIDAAQDSFYSHEAGIHLYQMDCMAYMAQFPDGYFDLAIVDPPYGLPKSASQGRGRLKSRLLNTGNIGRWDVKPSPAYFKELFRVSKQQIIWGGNYFDLQPTRCVIAWDKCQPWPNFSQVELGWTSFNKPAPLFKCSNRRGKKIHPTQKPIELYEWQLQKFAKPGDKILDTHLGSASSAIAAYKLGFEFHGTELDETYFKASVERFKQAVQQINLFERMEWTPPPNGRGR</sequence>
<dbReference type="AlphaFoldDB" id="A0A8J3G019"/>
<reference evidence="6" key="2">
    <citation type="submission" date="2020-09" db="EMBL/GenBank/DDBJ databases">
        <authorList>
            <person name="Sun Q."/>
            <person name="Kim S."/>
        </authorList>
    </citation>
    <scope>NUCLEOTIDE SEQUENCE</scope>
    <source>
        <strain evidence="6">KCTC 32501</strain>
    </source>
</reference>
<gene>
    <name evidence="6" type="ORF">GCM10009007_20570</name>
</gene>
<dbReference type="SUPFAM" id="SSF53335">
    <property type="entry name" value="S-adenosyl-L-methionine-dependent methyltransferases"/>
    <property type="match status" value="1"/>
</dbReference>
<comment type="caution">
    <text evidence="6">The sequence shown here is derived from an EMBL/GenBank/DDBJ whole genome shotgun (WGS) entry which is preliminary data.</text>
</comment>
<organism evidence="6 7">
    <name type="scientific">Formosimonas limnophila</name>
    <dbReference type="NCBI Taxonomy" id="1384487"/>
    <lineage>
        <taxon>Bacteria</taxon>
        <taxon>Pseudomonadati</taxon>
        <taxon>Pseudomonadota</taxon>
        <taxon>Betaproteobacteria</taxon>
        <taxon>Burkholderiales</taxon>
        <taxon>Burkholderiaceae</taxon>
        <taxon>Formosimonas</taxon>
    </lineage>
</organism>
<dbReference type="InterPro" id="IPR029063">
    <property type="entry name" value="SAM-dependent_MTases_sf"/>
</dbReference>
<feature type="domain" description="DNA methylase N-4/N-6" evidence="5">
    <location>
        <begin position="141"/>
        <end position="207"/>
    </location>
</feature>
<dbReference type="GO" id="GO:0032259">
    <property type="term" value="P:methylation"/>
    <property type="evidence" value="ECO:0007669"/>
    <property type="project" value="UniProtKB-KW"/>
</dbReference>
<dbReference type="InterPro" id="IPR002941">
    <property type="entry name" value="DNA_methylase_N4/N6"/>
</dbReference>
<dbReference type="InterPro" id="IPR002052">
    <property type="entry name" value="DNA_methylase_N6_adenine_CS"/>
</dbReference>
<evidence type="ECO:0000256" key="1">
    <source>
        <dbReference type="ARBA" id="ARBA00006594"/>
    </source>
</evidence>
<dbReference type="PRINTS" id="PR00508">
    <property type="entry name" value="S21N4MTFRASE"/>
</dbReference>
<evidence type="ECO:0000313" key="7">
    <source>
        <dbReference type="Proteomes" id="UP000614287"/>
    </source>
</evidence>
<proteinExistence type="inferred from homology"/>
<reference evidence="6" key="1">
    <citation type="journal article" date="2014" name="Int. J. Syst. Evol. Microbiol.">
        <title>Complete genome sequence of Corynebacterium casei LMG S-19264T (=DSM 44701T), isolated from a smear-ripened cheese.</title>
        <authorList>
            <consortium name="US DOE Joint Genome Institute (JGI-PGF)"/>
            <person name="Walter F."/>
            <person name="Albersmeier A."/>
            <person name="Kalinowski J."/>
            <person name="Ruckert C."/>
        </authorList>
    </citation>
    <scope>NUCLEOTIDE SEQUENCE</scope>
    <source>
        <strain evidence="6">KCTC 32501</strain>
    </source>
</reference>
<dbReference type="GO" id="GO:0008170">
    <property type="term" value="F:N-methyltransferase activity"/>
    <property type="evidence" value="ECO:0007669"/>
    <property type="project" value="InterPro"/>
</dbReference>
<dbReference type="Proteomes" id="UP000614287">
    <property type="component" value="Unassembled WGS sequence"/>
</dbReference>
<evidence type="ECO:0000313" key="6">
    <source>
        <dbReference type="EMBL" id="GHA79469.1"/>
    </source>
</evidence>
<comment type="similarity">
    <text evidence="1 4">Belongs to the N(4)/N(6)-methyltransferase family.</text>
</comment>